<organism evidence="2 3">
    <name type="scientific">Paracerasibacillus soli</name>
    <dbReference type="NCBI Taxonomy" id="480284"/>
    <lineage>
        <taxon>Bacteria</taxon>
        <taxon>Bacillati</taxon>
        <taxon>Bacillota</taxon>
        <taxon>Bacilli</taxon>
        <taxon>Bacillales</taxon>
        <taxon>Bacillaceae</taxon>
        <taxon>Paracerasibacillus</taxon>
    </lineage>
</organism>
<keyword evidence="1" id="KW-0812">Transmembrane</keyword>
<evidence type="ECO:0000256" key="1">
    <source>
        <dbReference type="SAM" id="Phobius"/>
    </source>
</evidence>
<keyword evidence="1" id="KW-1133">Transmembrane helix</keyword>
<reference evidence="2 3" key="1">
    <citation type="submission" date="2023-10" db="EMBL/GenBank/DDBJ databases">
        <title>Virgibacillus soli CC-YMP-6 genome.</title>
        <authorList>
            <person name="Miliotis G."/>
            <person name="Sengupta P."/>
            <person name="Hameed A."/>
            <person name="Chuvochina M."/>
            <person name="Mcdonagh F."/>
            <person name="Simpson A.C."/>
            <person name="Singh N.K."/>
            <person name="Rekha P.D."/>
            <person name="Raman K."/>
            <person name="Hugenholtz P."/>
            <person name="Venkateswaran K."/>
        </authorList>
    </citation>
    <scope>NUCLEOTIDE SEQUENCE [LARGE SCALE GENOMIC DNA]</scope>
    <source>
        <strain evidence="2 3">CC-YMP-6</strain>
    </source>
</reference>
<evidence type="ECO:0000313" key="3">
    <source>
        <dbReference type="Proteomes" id="UP001275315"/>
    </source>
</evidence>
<gene>
    <name evidence="2" type="ORF">RWD45_03835</name>
</gene>
<name>A0ABU5CNF8_9BACI</name>
<comment type="caution">
    <text evidence="2">The sequence shown here is derived from an EMBL/GenBank/DDBJ whole genome shotgun (WGS) entry which is preliminary data.</text>
</comment>
<proteinExistence type="predicted"/>
<dbReference type="EMBL" id="JAWDIQ010000001">
    <property type="protein sequence ID" value="MDY0407899.1"/>
    <property type="molecule type" value="Genomic_DNA"/>
</dbReference>
<accession>A0ABU5CNF8</accession>
<keyword evidence="3" id="KW-1185">Reference proteome</keyword>
<sequence length="138" mass="16692">MKLFLFEIKKLMWTKKYWIIFSVCIVAVVGLFVRNMLLQDYAVEEKRSEYNAYIKVSEMNETSYELQLKRVGKDEEIEQLREMNMELLNMAIALRNVFTPTNWREWLQLESDYLQKTQEFKLAGGEHSLSERRLRIHF</sequence>
<dbReference type="Proteomes" id="UP001275315">
    <property type="component" value="Unassembled WGS sequence"/>
</dbReference>
<feature type="transmembrane region" description="Helical" evidence="1">
    <location>
        <begin position="17"/>
        <end position="37"/>
    </location>
</feature>
<keyword evidence="1" id="KW-0472">Membrane</keyword>
<protein>
    <submittedName>
        <fullName evidence="2">Uncharacterized protein</fullName>
    </submittedName>
</protein>
<evidence type="ECO:0000313" key="2">
    <source>
        <dbReference type="EMBL" id="MDY0407899.1"/>
    </source>
</evidence>
<dbReference type="RefSeq" id="WP_320378676.1">
    <property type="nucleotide sequence ID" value="NZ_JAWDIQ010000001.1"/>
</dbReference>